<reference evidence="12" key="1">
    <citation type="journal article" date="2013" name="Nature">
        <title>Draft genome of the wheat A-genome progenitor Triticum urartu.</title>
        <authorList>
            <person name="Ling H.Q."/>
            <person name="Zhao S."/>
            <person name="Liu D."/>
            <person name="Wang J."/>
            <person name="Sun H."/>
            <person name="Zhang C."/>
            <person name="Fan H."/>
            <person name="Li D."/>
            <person name="Dong L."/>
            <person name="Tao Y."/>
            <person name="Gao C."/>
            <person name="Wu H."/>
            <person name="Li Y."/>
            <person name="Cui Y."/>
            <person name="Guo X."/>
            <person name="Zheng S."/>
            <person name="Wang B."/>
            <person name="Yu K."/>
            <person name="Liang Q."/>
            <person name="Yang W."/>
            <person name="Lou X."/>
            <person name="Chen J."/>
            <person name="Feng M."/>
            <person name="Jian J."/>
            <person name="Zhang X."/>
            <person name="Luo G."/>
            <person name="Jiang Y."/>
            <person name="Liu J."/>
            <person name="Wang Z."/>
            <person name="Sha Y."/>
            <person name="Zhang B."/>
            <person name="Wu H."/>
            <person name="Tang D."/>
            <person name="Shen Q."/>
            <person name="Xue P."/>
            <person name="Zou S."/>
            <person name="Wang X."/>
            <person name="Liu X."/>
            <person name="Wang F."/>
            <person name="Yang Y."/>
            <person name="An X."/>
            <person name="Dong Z."/>
            <person name="Zhang K."/>
            <person name="Zhang X."/>
            <person name="Luo M.C."/>
            <person name="Dvorak J."/>
            <person name="Tong Y."/>
            <person name="Wang J."/>
            <person name="Yang H."/>
            <person name="Li Z."/>
            <person name="Wang D."/>
            <person name="Zhang A."/>
            <person name="Wang J."/>
        </authorList>
    </citation>
    <scope>NUCLEOTIDE SEQUENCE</scope>
    <source>
        <strain evidence="12">cv. G1812</strain>
    </source>
</reference>
<dbReference type="InterPro" id="IPR044974">
    <property type="entry name" value="Disease_R_plants"/>
</dbReference>
<dbReference type="InterPro" id="IPR042197">
    <property type="entry name" value="Apaf_helical"/>
</dbReference>
<evidence type="ECO:0000313" key="11">
    <source>
        <dbReference type="EnsemblPlants" id="TuG1812G0200006116.01.T01"/>
    </source>
</evidence>
<keyword evidence="4" id="KW-0547">Nucleotide-binding</keyword>
<dbReference type="Proteomes" id="UP000015106">
    <property type="component" value="Chromosome 2"/>
</dbReference>
<evidence type="ECO:0000313" key="12">
    <source>
        <dbReference type="Proteomes" id="UP000015106"/>
    </source>
</evidence>
<dbReference type="Pfam" id="PF00931">
    <property type="entry name" value="NB-ARC"/>
    <property type="match status" value="1"/>
</dbReference>
<feature type="domain" description="Disease resistance R13L4/SHOC-2-like LRR" evidence="10">
    <location>
        <begin position="671"/>
        <end position="824"/>
    </location>
</feature>
<dbReference type="InterPro" id="IPR032675">
    <property type="entry name" value="LRR_dom_sf"/>
</dbReference>
<dbReference type="GO" id="GO:0002758">
    <property type="term" value="P:innate immune response-activating signaling pathway"/>
    <property type="evidence" value="ECO:0007669"/>
    <property type="project" value="UniProtKB-ARBA"/>
</dbReference>
<dbReference type="Gene3D" id="3.80.10.10">
    <property type="entry name" value="Ribonuclease Inhibitor"/>
    <property type="match status" value="1"/>
</dbReference>
<keyword evidence="5" id="KW-0611">Plant defense</keyword>
<dbReference type="Gene3D" id="3.40.50.300">
    <property type="entry name" value="P-loop containing nucleotide triphosphate hydrolases"/>
    <property type="match status" value="1"/>
</dbReference>
<dbReference type="AlphaFoldDB" id="A0A8R7TP92"/>
<dbReference type="PANTHER" id="PTHR23155:SF1229">
    <property type="entry name" value="OS11G0550500 PROTEIN"/>
    <property type="match status" value="1"/>
</dbReference>
<dbReference type="GO" id="GO:0042742">
    <property type="term" value="P:defense response to bacterium"/>
    <property type="evidence" value="ECO:0007669"/>
    <property type="project" value="UniProtKB-ARBA"/>
</dbReference>
<accession>A0A8R7TP92</accession>
<sequence length="827" mass="93979">MAQAVIGAMGTLLPKLADLITKEYNLQRGVRGEIMFLKAEMESMETALLRISEAPIDQPPDIQVKLWAKAVRDLSYDLEDSIDKFMVRIETHGRPEKSHGFRDFIDKSLSLLTKGKIRHKIGIDIKDIKSRIKEVSERRDRYKVDGVAAAKPVGPTTDTLRLSALYRKATELVGTDEKSVEVIKMLTEGDEVSKKQLKVVSIVGFGGLGKTTLANAVYEKLKVQDDNQEMQFDCSAFISMSLNPNMEQIFKSLLHQLDKHRIQNTNEALWGEEQLIREIRTFLENKRYLIVIDDVWDKSVWENIKYALVDNEYGSRVITTTRILDVAQQAGGVYRLNPLSVVDSRKLFYHRIYDMENKSPPSQLVEVSENILKRCGGVPLAILTIGSLLCNKKGRAHTLEYWSKVQKSISSGLDNNHNDVKNMRRILSVSYSNLPPHLKTCLLHLSLYPEDYKIATEQLIWKWVGEGFVKKEQGRSLYEVGGDYLDELINKSLVQPVKFDNANKVRSCRVHDMVRDLIISLSNEENFLTTIGGPQSEYLPSKIRRLSIQPCIQEVANQLSTMGLAHVRSLSVSSPAFSLLPTLSGFPVLCVLDLTDCWQVDNNSWKDICNLFHLRYLSLKGTCITRIPKEIGNLQFLQVLDIRCTEIEEELPSTLIQLTQLLLFCMPDSISCAVPRWMCSMSFLFSLSITLETLGEEDLHVLGNVPFLSELYIQVKKPTQGRDKRLVIDNAYPFRCLKRFSVKGDTMELKFAQGTMQSLNTLLFGLENVHDTMLQLGDLVFGLNNLSLLEHIVVELPFHGEDTETQKVRNAIQKEVEMNQNMPILTF</sequence>
<evidence type="ECO:0000259" key="7">
    <source>
        <dbReference type="Pfam" id="PF00931"/>
    </source>
</evidence>
<evidence type="ECO:0008006" key="13">
    <source>
        <dbReference type="Google" id="ProtNLM"/>
    </source>
</evidence>
<evidence type="ECO:0000256" key="6">
    <source>
        <dbReference type="ARBA" id="ARBA00023054"/>
    </source>
</evidence>
<dbReference type="InterPro" id="IPR041118">
    <property type="entry name" value="Rx_N"/>
</dbReference>
<dbReference type="InterPro" id="IPR036388">
    <property type="entry name" value="WH-like_DNA-bd_sf"/>
</dbReference>
<dbReference type="Pfam" id="PF18052">
    <property type="entry name" value="Rx_N"/>
    <property type="match status" value="1"/>
</dbReference>
<evidence type="ECO:0000259" key="8">
    <source>
        <dbReference type="Pfam" id="PF18052"/>
    </source>
</evidence>
<organism evidence="11 12">
    <name type="scientific">Triticum urartu</name>
    <name type="common">Red wild einkorn</name>
    <name type="synonym">Crithodium urartu</name>
    <dbReference type="NCBI Taxonomy" id="4572"/>
    <lineage>
        <taxon>Eukaryota</taxon>
        <taxon>Viridiplantae</taxon>
        <taxon>Streptophyta</taxon>
        <taxon>Embryophyta</taxon>
        <taxon>Tracheophyta</taxon>
        <taxon>Spermatophyta</taxon>
        <taxon>Magnoliopsida</taxon>
        <taxon>Liliopsida</taxon>
        <taxon>Poales</taxon>
        <taxon>Poaceae</taxon>
        <taxon>BOP clade</taxon>
        <taxon>Pooideae</taxon>
        <taxon>Triticodae</taxon>
        <taxon>Triticeae</taxon>
        <taxon>Triticinae</taxon>
        <taxon>Triticum</taxon>
    </lineage>
</organism>
<evidence type="ECO:0000256" key="4">
    <source>
        <dbReference type="ARBA" id="ARBA00022741"/>
    </source>
</evidence>
<evidence type="ECO:0000259" key="10">
    <source>
        <dbReference type="Pfam" id="PF23598"/>
    </source>
</evidence>
<dbReference type="SUPFAM" id="SSF52540">
    <property type="entry name" value="P-loop containing nucleoside triphosphate hydrolases"/>
    <property type="match status" value="1"/>
</dbReference>
<reference evidence="11" key="3">
    <citation type="submission" date="2022-06" db="UniProtKB">
        <authorList>
            <consortium name="EnsemblPlants"/>
        </authorList>
    </citation>
    <scope>IDENTIFICATION</scope>
</reference>
<dbReference type="SUPFAM" id="SSF52058">
    <property type="entry name" value="L domain-like"/>
    <property type="match status" value="1"/>
</dbReference>
<dbReference type="GO" id="GO:0009626">
    <property type="term" value="P:plant-type hypersensitive response"/>
    <property type="evidence" value="ECO:0007669"/>
    <property type="project" value="UniProtKB-ARBA"/>
</dbReference>
<dbReference type="Gene3D" id="1.10.10.10">
    <property type="entry name" value="Winged helix-like DNA-binding domain superfamily/Winged helix DNA-binding domain"/>
    <property type="match status" value="1"/>
</dbReference>
<dbReference type="InterPro" id="IPR038005">
    <property type="entry name" value="RX-like_CC"/>
</dbReference>
<evidence type="ECO:0000256" key="3">
    <source>
        <dbReference type="ARBA" id="ARBA00022737"/>
    </source>
</evidence>
<evidence type="ECO:0000256" key="2">
    <source>
        <dbReference type="ARBA" id="ARBA00022614"/>
    </source>
</evidence>
<feature type="domain" description="Disease resistance R13L4/SHOC-2-like LRR" evidence="10">
    <location>
        <begin position="566"/>
        <end position="666"/>
    </location>
</feature>
<dbReference type="Gene3D" id="1.20.5.4130">
    <property type="match status" value="1"/>
</dbReference>
<evidence type="ECO:0000259" key="9">
    <source>
        <dbReference type="Pfam" id="PF23559"/>
    </source>
</evidence>
<dbReference type="CDD" id="cd14798">
    <property type="entry name" value="RX-CC_like"/>
    <property type="match status" value="1"/>
</dbReference>
<dbReference type="GO" id="GO:0043531">
    <property type="term" value="F:ADP binding"/>
    <property type="evidence" value="ECO:0007669"/>
    <property type="project" value="InterPro"/>
</dbReference>
<dbReference type="FunFam" id="1.10.10.10:FF:000322">
    <property type="entry name" value="Probable disease resistance protein At1g63360"/>
    <property type="match status" value="1"/>
</dbReference>
<dbReference type="EnsemblPlants" id="TuG1812G0200006116.01.T01">
    <property type="protein sequence ID" value="TuG1812G0200006116.01.T01"/>
    <property type="gene ID" value="TuG1812G0200006116.01"/>
</dbReference>
<dbReference type="PRINTS" id="PR00364">
    <property type="entry name" value="DISEASERSIST"/>
</dbReference>
<keyword evidence="2" id="KW-0433">Leucine-rich repeat</keyword>
<dbReference type="Pfam" id="PF23598">
    <property type="entry name" value="LRR_14"/>
    <property type="match status" value="2"/>
</dbReference>
<evidence type="ECO:0000256" key="1">
    <source>
        <dbReference type="ARBA" id="ARBA00008894"/>
    </source>
</evidence>
<reference evidence="11" key="2">
    <citation type="submission" date="2018-03" db="EMBL/GenBank/DDBJ databases">
        <title>The Triticum urartu genome reveals the dynamic nature of wheat genome evolution.</title>
        <authorList>
            <person name="Ling H."/>
            <person name="Ma B."/>
            <person name="Shi X."/>
            <person name="Liu H."/>
            <person name="Dong L."/>
            <person name="Sun H."/>
            <person name="Cao Y."/>
            <person name="Gao Q."/>
            <person name="Zheng S."/>
            <person name="Li Y."/>
            <person name="Yu Y."/>
            <person name="Du H."/>
            <person name="Qi M."/>
            <person name="Li Y."/>
            <person name="Yu H."/>
            <person name="Cui Y."/>
            <person name="Wang N."/>
            <person name="Chen C."/>
            <person name="Wu H."/>
            <person name="Zhao Y."/>
            <person name="Zhang J."/>
            <person name="Li Y."/>
            <person name="Zhou W."/>
            <person name="Zhang B."/>
            <person name="Hu W."/>
            <person name="Eijk M."/>
            <person name="Tang J."/>
            <person name="Witsenboer H."/>
            <person name="Zhao S."/>
            <person name="Li Z."/>
            <person name="Zhang A."/>
            <person name="Wang D."/>
            <person name="Liang C."/>
        </authorList>
    </citation>
    <scope>NUCLEOTIDE SEQUENCE [LARGE SCALE GENOMIC DNA]</scope>
    <source>
        <strain evidence="11">cv. G1812</strain>
    </source>
</reference>
<evidence type="ECO:0000256" key="5">
    <source>
        <dbReference type="ARBA" id="ARBA00022821"/>
    </source>
</evidence>
<dbReference type="Pfam" id="PF23559">
    <property type="entry name" value="WHD_DRP"/>
    <property type="match status" value="1"/>
</dbReference>
<dbReference type="InterPro" id="IPR055414">
    <property type="entry name" value="LRR_R13L4/SHOC2-like"/>
</dbReference>
<keyword evidence="12" id="KW-1185">Reference proteome</keyword>
<dbReference type="FunFam" id="3.40.50.300:FF:001091">
    <property type="entry name" value="Probable disease resistance protein At1g61300"/>
    <property type="match status" value="1"/>
</dbReference>
<keyword evidence="3" id="KW-0677">Repeat</keyword>
<feature type="domain" description="Disease resistance protein winged helix" evidence="9">
    <location>
        <begin position="447"/>
        <end position="518"/>
    </location>
</feature>
<proteinExistence type="inferred from homology"/>
<dbReference type="PANTHER" id="PTHR23155">
    <property type="entry name" value="DISEASE RESISTANCE PROTEIN RP"/>
    <property type="match status" value="1"/>
</dbReference>
<dbReference type="Gramene" id="TuG1812G0200006116.01.T01">
    <property type="protein sequence ID" value="TuG1812G0200006116.01.T01"/>
    <property type="gene ID" value="TuG1812G0200006116.01"/>
</dbReference>
<dbReference type="InterPro" id="IPR002182">
    <property type="entry name" value="NB-ARC"/>
</dbReference>
<dbReference type="InterPro" id="IPR027417">
    <property type="entry name" value="P-loop_NTPase"/>
</dbReference>
<feature type="domain" description="NB-ARC" evidence="7">
    <location>
        <begin position="181"/>
        <end position="348"/>
    </location>
</feature>
<feature type="domain" description="Disease resistance N-terminal" evidence="8">
    <location>
        <begin position="8"/>
        <end position="97"/>
    </location>
</feature>
<protein>
    <recommendedName>
        <fullName evidence="13">Disease resistance protein RPP13</fullName>
    </recommendedName>
</protein>
<dbReference type="InterPro" id="IPR058922">
    <property type="entry name" value="WHD_DRP"/>
</dbReference>
<dbReference type="Gene3D" id="1.10.8.430">
    <property type="entry name" value="Helical domain of apoptotic protease-activating factors"/>
    <property type="match status" value="1"/>
</dbReference>
<comment type="similarity">
    <text evidence="1">Belongs to the disease resistance NB-LRR family.</text>
</comment>
<name>A0A8R7TP92_TRIUA</name>
<keyword evidence="6" id="KW-0175">Coiled coil</keyword>